<dbReference type="PROSITE" id="PS50005">
    <property type="entry name" value="TPR"/>
    <property type="match status" value="1"/>
</dbReference>
<feature type="repeat" description="TPR" evidence="1">
    <location>
        <begin position="74"/>
        <end position="107"/>
    </location>
</feature>
<protein>
    <submittedName>
        <fullName evidence="3">Uncharacterized protein</fullName>
    </submittedName>
</protein>
<evidence type="ECO:0000256" key="1">
    <source>
        <dbReference type="PROSITE-ProRule" id="PRU00339"/>
    </source>
</evidence>
<evidence type="ECO:0000313" key="3">
    <source>
        <dbReference type="EMBL" id="OGL43996.1"/>
    </source>
</evidence>
<dbReference type="AlphaFoldDB" id="A0A1F7RR09"/>
<reference evidence="3 4" key="1">
    <citation type="journal article" date="2016" name="Nat. Commun.">
        <title>Thousands of microbial genomes shed light on interconnected biogeochemical processes in an aquifer system.</title>
        <authorList>
            <person name="Anantharaman K."/>
            <person name="Brown C.T."/>
            <person name="Hug L.A."/>
            <person name="Sharon I."/>
            <person name="Castelle C.J."/>
            <person name="Probst A.J."/>
            <person name="Thomas B.C."/>
            <person name="Singh A."/>
            <person name="Wilkins M.J."/>
            <person name="Karaoz U."/>
            <person name="Brodie E.L."/>
            <person name="Williams K.H."/>
            <person name="Hubbard S.S."/>
            <person name="Banfield J.F."/>
        </authorList>
    </citation>
    <scope>NUCLEOTIDE SEQUENCE [LARGE SCALE GENOMIC DNA]</scope>
</reference>
<gene>
    <name evidence="3" type="ORF">A2161_21045</name>
</gene>
<feature type="signal peptide" evidence="2">
    <location>
        <begin position="1"/>
        <end position="21"/>
    </location>
</feature>
<sequence>MIFRKKILVFFIVCVFLYLSAPCCTSSVKYRMAKDSYDQGISLKNMARDQQSIAFFRRTISFLKSDDAKGTLVPEGRLLLGNCYLYLGDYENARMQYWQIININEPETSSSDLQGFALLGLGDIYEQEGYVDAAREFYEIVLSNSSVRTRESYPEAAIRWADVMLRAADEDRNQDNPKEFEKKVSTIIKKLTDMVHQFPSHANLRRALGNTYYIKSEGTNTEDLNQALTHVLIALEIPSNPIILQRILINDFNIISENLLQAITDPLQQEEFRKKFFELSNRWNIETGRH</sequence>
<keyword evidence="2" id="KW-0732">Signal</keyword>
<name>A0A1F7RR09_9BACT</name>
<accession>A0A1F7RR09</accession>
<dbReference type="SUPFAM" id="SSF48452">
    <property type="entry name" value="TPR-like"/>
    <property type="match status" value="1"/>
</dbReference>
<dbReference type="Pfam" id="PF13181">
    <property type="entry name" value="TPR_8"/>
    <property type="match status" value="2"/>
</dbReference>
<evidence type="ECO:0000313" key="4">
    <source>
        <dbReference type="Proteomes" id="UP000179266"/>
    </source>
</evidence>
<proteinExistence type="predicted"/>
<dbReference type="EMBL" id="MGDD01000246">
    <property type="protein sequence ID" value="OGL43996.1"/>
    <property type="molecule type" value="Genomic_DNA"/>
</dbReference>
<evidence type="ECO:0000256" key="2">
    <source>
        <dbReference type="SAM" id="SignalP"/>
    </source>
</evidence>
<keyword evidence="1" id="KW-0802">TPR repeat</keyword>
<feature type="chain" id="PRO_5009532241" evidence="2">
    <location>
        <begin position="22"/>
        <end position="290"/>
    </location>
</feature>
<dbReference type="Gene3D" id="1.25.40.10">
    <property type="entry name" value="Tetratricopeptide repeat domain"/>
    <property type="match status" value="2"/>
</dbReference>
<comment type="caution">
    <text evidence="3">The sequence shown here is derived from an EMBL/GenBank/DDBJ whole genome shotgun (WGS) entry which is preliminary data.</text>
</comment>
<organism evidence="3 4">
    <name type="scientific">Candidatus Schekmanbacteria bacterium RBG_13_48_7</name>
    <dbReference type="NCBI Taxonomy" id="1817878"/>
    <lineage>
        <taxon>Bacteria</taxon>
        <taxon>Candidatus Schekmaniibacteriota</taxon>
    </lineage>
</organism>
<dbReference type="InterPro" id="IPR019734">
    <property type="entry name" value="TPR_rpt"/>
</dbReference>
<dbReference type="Proteomes" id="UP000179266">
    <property type="component" value="Unassembled WGS sequence"/>
</dbReference>
<dbReference type="InterPro" id="IPR011990">
    <property type="entry name" value="TPR-like_helical_dom_sf"/>
</dbReference>
<dbReference type="SMART" id="SM00028">
    <property type="entry name" value="TPR"/>
    <property type="match status" value="3"/>
</dbReference>